<organism evidence="2 3">
    <name type="scientific">Stieleria varia</name>
    <dbReference type="NCBI Taxonomy" id="2528005"/>
    <lineage>
        <taxon>Bacteria</taxon>
        <taxon>Pseudomonadati</taxon>
        <taxon>Planctomycetota</taxon>
        <taxon>Planctomycetia</taxon>
        <taxon>Pirellulales</taxon>
        <taxon>Pirellulaceae</taxon>
        <taxon>Stieleria</taxon>
    </lineage>
</organism>
<protein>
    <recommendedName>
        <fullName evidence="4">DUF1223 domain-containing protein</fullName>
    </recommendedName>
</protein>
<reference evidence="2 3" key="1">
    <citation type="submission" date="2019-02" db="EMBL/GenBank/DDBJ databases">
        <title>Deep-cultivation of Planctomycetes and their phenomic and genomic characterization uncovers novel biology.</title>
        <authorList>
            <person name="Wiegand S."/>
            <person name="Jogler M."/>
            <person name="Boedeker C."/>
            <person name="Pinto D."/>
            <person name="Vollmers J."/>
            <person name="Rivas-Marin E."/>
            <person name="Kohn T."/>
            <person name="Peeters S.H."/>
            <person name="Heuer A."/>
            <person name="Rast P."/>
            <person name="Oberbeckmann S."/>
            <person name="Bunk B."/>
            <person name="Jeske O."/>
            <person name="Meyerdierks A."/>
            <person name="Storesund J.E."/>
            <person name="Kallscheuer N."/>
            <person name="Luecker S."/>
            <person name="Lage O.M."/>
            <person name="Pohl T."/>
            <person name="Merkel B.J."/>
            <person name="Hornburger P."/>
            <person name="Mueller R.-W."/>
            <person name="Bruemmer F."/>
            <person name="Labrenz M."/>
            <person name="Spormann A.M."/>
            <person name="Op Den Camp H."/>
            <person name="Overmann J."/>
            <person name="Amann R."/>
            <person name="Jetten M.S.M."/>
            <person name="Mascher T."/>
            <person name="Medema M.H."/>
            <person name="Devos D.P."/>
            <person name="Kaster A.-K."/>
            <person name="Ovreas L."/>
            <person name="Rohde M."/>
            <person name="Galperin M.Y."/>
            <person name="Jogler C."/>
        </authorList>
    </citation>
    <scope>NUCLEOTIDE SEQUENCE [LARGE SCALE GENOMIC DNA]</scope>
    <source>
        <strain evidence="2 3">Pla52n</strain>
    </source>
</reference>
<feature type="chain" id="PRO_5022966408" description="DUF1223 domain-containing protein" evidence="1">
    <location>
        <begin position="27"/>
        <end position="247"/>
    </location>
</feature>
<dbReference type="InterPro" id="IPR036249">
    <property type="entry name" value="Thioredoxin-like_sf"/>
</dbReference>
<dbReference type="EMBL" id="SJPN01000001">
    <property type="protein sequence ID" value="TWU08029.1"/>
    <property type="molecule type" value="Genomic_DNA"/>
</dbReference>
<evidence type="ECO:0000313" key="3">
    <source>
        <dbReference type="Proteomes" id="UP000320176"/>
    </source>
</evidence>
<evidence type="ECO:0008006" key="4">
    <source>
        <dbReference type="Google" id="ProtNLM"/>
    </source>
</evidence>
<name>A0A5C6B9N3_9BACT</name>
<dbReference type="Pfam" id="PF06764">
    <property type="entry name" value="DUF1223"/>
    <property type="match status" value="1"/>
</dbReference>
<evidence type="ECO:0000256" key="1">
    <source>
        <dbReference type="SAM" id="SignalP"/>
    </source>
</evidence>
<dbReference type="SUPFAM" id="SSF52833">
    <property type="entry name" value="Thioredoxin-like"/>
    <property type="match status" value="1"/>
</dbReference>
<keyword evidence="3" id="KW-1185">Reference proteome</keyword>
<accession>A0A5C6B9N3</accession>
<evidence type="ECO:0000313" key="2">
    <source>
        <dbReference type="EMBL" id="TWU08029.1"/>
    </source>
</evidence>
<proteinExistence type="predicted"/>
<feature type="signal peptide" evidence="1">
    <location>
        <begin position="1"/>
        <end position="26"/>
    </location>
</feature>
<dbReference type="RefSeq" id="WP_197454231.1">
    <property type="nucleotide sequence ID" value="NZ_CP151726.1"/>
</dbReference>
<dbReference type="Proteomes" id="UP000320176">
    <property type="component" value="Unassembled WGS sequence"/>
</dbReference>
<comment type="caution">
    <text evidence="2">The sequence shown here is derived from an EMBL/GenBank/DDBJ whole genome shotgun (WGS) entry which is preliminary data.</text>
</comment>
<dbReference type="AlphaFoldDB" id="A0A5C6B9N3"/>
<dbReference type="PANTHER" id="PTHR36057">
    <property type="match status" value="1"/>
</dbReference>
<keyword evidence="1" id="KW-0732">Signal</keyword>
<dbReference type="InterPro" id="IPR010634">
    <property type="entry name" value="DUF1223"/>
</dbReference>
<dbReference type="PANTHER" id="PTHR36057:SF1">
    <property type="entry name" value="LIPOPROTEIN LIPID ATTACHMENT SITE-LIKE PROTEIN, PUTATIVE (DUF1223)-RELATED"/>
    <property type="match status" value="1"/>
</dbReference>
<gene>
    <name evidence="2" type="ORF">Pla52n_06070</name>
</gene>
<sequence precursor="true">MASRYRCFLLIALALVLCVTRTHSQAAGPGIAVVELFTSQGCSSCPPADAVLRQLSERADKDRVLVLSFHVDYWNRLGWRDPYSSAQASDRQRAYATVFESSRVYTPQMIVGGVQQFAGSDVKKANDAIAEALQRPATCTIKLSKQLDDASMNIQYAVNGHRERDVLNLAIVQDVSPIEVTRGENAGRYLGHANVVRHFQVVELDESGSGSVSIKLPKELVRADSQLIAYVQDAKTFAISGAMALSL</sequence>